<dbReference type="InterPro" id="IPR022764">
    <property type="entry name" value="Peptidase_S54_rhomboid_dom"/>
</dbReference>
<comment type="caution">
    <text evidence="9">The sequence shown here is derived from an EMBL/GenBank/DDBJ whole genome shotgun (WGS) entry which is preliminary data.</text>
</comment>
<dbReference type="SUPFAM" id="SSF144091">
    <property type="entry name" value="Rhomboid-like"/>
    <property type="match status" value="1"/>
</dbReference>
<dbReference type="Pfam" id="PF01694">
    <property type="entry name" value="Rhomboid"/>
    <property type="match status" value="1"/>
</dbReference>
<reference evidence="9 10" key="1">
    <citation type="submission" date="2018-08" db="EMBL/GenBank/DDBJ databases">
        <title>Henriciella mobilis sp. nov., isolated from seawater.</title>
        <authorList>
            <person name="Cheng H."/>
            <person name="Wu Y.-H."/>
            <person name="Xu X.-W."/>
            <person name="Guo L.-L."/>
        </authorList>
    </citation>
    <scope>NUCLEOTIDE SEQUENCE [LARGE SCALE GENOMIC DNA]</scope>
    <source>
        <strain evidence="9 10">CCUG66934</strain>
    </source>
</reference>
<evidence type="ECO:0000313" key="9">
    <source>
        <dbReference type="EMBL" id="RIJ24189.1"/>
    </source>
</evidence>
<feature type="transmembrane region" description="Helical" evidence="7">
    <location>
        <begin position="6"/>
        <end position="26"/>
    </location>
</feature>
<dbReference type="Proteomes" id="UP000265431">
    <property type="component" value="Unassembled WGS sequence"/>
</dbReference>
<dbReference type="GO" id="GO:0006508">
    <property type="term" value="P:proteolysis"/>
    <property type="evidence" value="ECO:0007669"/>
    <property type="project" value="UniProtKB-KW"/>
</dbReference>
<dbReference type="InterPro" id="IPR035952">
    <property type="entry name" value="Rhomboid-like_sf"/>
</dbReference>
<evidence type="ECO:0000256" key="7">
    <source>
        <dbReference type="SAM" id="Phobius"/>
    </source>
</evidence>
<evidence type="ECO:0000256" key="1">
    <source>
        <dbReference type="ARBA" id="ARBA00004141"/>
    </source>
</evidence>
<evidence type="ECO:0000256" key="2">
    <source>
        <dbReference type="ARBA" id="ARBA00009045"/>
    </source>
</evidence>
<feature type="transmembrane region" description="Helical" evidence="7">
    <location>
        <begin position="81"/>
        <end position="101"/>
    </location>
</feature>
<protein>
    <submittedName>
        <fullName evidence="9">Rhomboid family intramembrane serine protease</fullName>
    </submittedName>
</protein>
<keyword evidence="4" id="KW-0378">Hydrolase</keyword>
<evidence type="ECO:0000256" key="6">
    <source>
        <dbReference type="ARBA" id="ARBA00023136"/>
    </source>
</evidence>
<evidence type="ECO:0000256" key="3">
    <source>
        <dbReference type="ARBA" id="ARBA00022692"/>
    </source>
</evidence>
<feature type="transmembrane region" description="Helical" evidence="7">
    <location>
        <begin position="171"/>
        <end position="188"/>
    </location>
</feature>
<feature type="transmembrane region" description="Helical" evidence="7">
    <location>
        <begin position="47"/>
        <end position="69"/>
    </location>
</feature>
<dbReference type="PANTHER" id="PTHR43731:SF14">
    <property type="entry name" value="PRESENILIN-ASSOCIATED RHOMBOID-LIKE PROTEIN, MITOCHONDRIAL"/>
    <property type="match status" value="1"/>
</dbReference>
<dbReference type="InterPro" id="IPR050925">
    <property type="entry name" value="Rhomboid_protease_S54"/>
</dbReference>
<keyword evidence="10" id="KW-1185">Reference proteome</keyword>
<keyword evidence="9" id="KW-0645">Protease</keyword>
<evidence type="ECO:0000256" key="4">
    <source>
        <dbReference type="ARBA" id="ARBA00022801"/>
    </source>
</evidence>
<feature type="domain" description="Peptidase S54 rhomboid" evidence="8">
    <location>
        <begin position="45"/>
        <end position="187"/>
    </location>
</feature>
<dbReference type="GO" id="GO:0016020">
    <property type="term" value="C:membrane"/>
    <property type="evidence" value="ECO:0007669"/>
    <property type="project" value="UniProtKB-SubCell"/>
</dbReference>
<name>A0A399R409_9PROT</name>
<comment type="subcellular location">
    <subcellularLocation>
        <location evidence="1">Membrane</location>
        <topology evidence="1">Multi-pass membrane protein</topology>
    </subcellularLocation>
</comment>
<keyword evidence="3 7" id="KW-0812">Transmembrane</keyword>
<gene>
    <name evidence="9" type="ORF">D1224_08090</name>
</gene>
<proteinExistence type="inferred from homology"/>
<dbReference type="AlphaFoldDB" id="A0A399R409"/>
<keyword evidence="6 7" id="KW-0472">Membrane</keyword>
<comment type="similarity">
    <text evidence="2">Belongs to the peptidase S54 family.</text>
</comment>
<evidence type="ECO:0000259" key="8">
    <source>
        <dbReference type="Pfam" id="PF01694"/>
    </source>
</evidence>
<accession>A0A399R409</accession>
<organism evidence="9 10">
    <name type="scientific">Henriciella barbarensis</name>
    <dbReference type="NCBI Taxonomy" id="86342"/>
    <lineage>
        <taxon>Bacteria</taxon>
        <taxon>Pseudomonadati</taxon>
        <taxon>Pseudomonadota</taxon>
        <taxon>Alphaproteobacteria</taxon>
        <taxon>Hyphomonadales</taxon>
        <taxon>Hyphomonadaceae</taxon>
        <taxon>Henriciella</taxon>
    </lineage>
</organism>
<keyword evidence="5 7" id="KW-1133">Transmembrane helix</keyword>
<evidence type="ECO:0000256" key="5">
    <source>
        <dbReference type="ARBA" id="ARBA00022989"/>
    </source>
</evidence>
<dbReference type="OrthoDB" id="9797190at2"/>
<dbReference type="GO" id="GO:0004252">
    <property type="term" value="F:serine-type endopeptidase activity"/>
    <property type="evidence" value="ECO:0007669"/>
    <property type="project" value="InterPro"/>
</dbReference>
<dbReference type="Gene3D" id="1.20.1540.10">
    <property type="entry name" value="Rhomboid-like"/>
    <property type="match status" value="1"/>
</dbReference>
<dbReference type="PANTHER" id="PTHR43731">
    <property type="entry name" value="RHOMBOID PROTEASE"/>
    <property type="match status" value="1"/>
</dbReference>
<dbReference type="RefSeq" id="WP_119379378.1">
    <property type="nucleotide sequence ID" value="NZ_QWGB01000005.1"/>
</dbReference>
<dbReference type="EMBL" id="QWGB01000005">
    <property type="protein sequence ID" value="RIJ24189.1"/>
    <property type="molecule type" value="Genomic_DNA"/>
</dbReference>
<evidence type="ECO:0000313" key="10">
    <source>
        <dbReference type="Proteomes" id="UP000265431"/>
    </source>
</evidence>
<sequence length="205" mass="22600">MDQLSIFPATLILIAINVLVSIYGWLNQQFLLKNLFDVGAIREKREYHRLVTSGFLHGGVFHLLINMFVLFQFGRYIEYQLGTPAFVFVYFAALLGGNLWALLENFRTPDYRALGASGATSGIILSFCLFQPFAMLLFFIIPMPAIVFGILFIVISVILAQRENRIIGHEAHIGGAVFGLIATIVIAPESLSIFSQQVAGVLGGG</sequence>
<feature type="transmembrane region" description="Helical" evidence="7">
    <location>
        <begin position="113"/>
        <end position="133"/>
    </location>
</feature>
<feature type="transmembrane region" description="Helical" evidence="7">
    <location>
        <begin position="139"/>
        <end position="159"/>
    </location>
</feature>